<proteinExistence type="predicted"/>
<accession>A0ACC7MQA6</accession>
<evidence type="ECO:0000313" key="1">
    <source>
        <dbReference type="EMBL" id="MFK9080468.1"/>
    </source>
</evidence>
<dbReference type="Proteomes" id="UP001622950">
    <property type="component" value="Unassembled WGS sequence"/>
</dbReference>
<protein>
    <submittedName>
        <fullName evidence="1">Winged helix-turn-helix domain-containing protein</fullName>
    </submittedName>
</protein>
<reference evidence="1" key="1">
    <citation type="submission" date="2024-11" db="EMBL/GenBank/DDBJ databases">
        <authorList>
            <person name="Lucas J.A."/>
        </authorList>
    </citation>
    <scope>NUCLEOTIDE SEQUENCE</scope>
    <source>
        <strain evidence="1">Z 8.8</strain>
    </source>
</reference>
<organism evidence="1 2">
    <name type="scientific">Pseudomonas neuropathica</name>
    <dbReference type="NCBI Taxonomy" id="2730425"/>
    <lineage>
        <taxon>Bacteria</taxon>
        <taxon>Pseudomonadati</taxon>
        <taxon>Pseudomonadota</taxon>
        <taxon>Gammaproteobacteria</taxon>
        <taxon>Pseudomonadales</taxon>
        <taxon>Pseudomonadaceae</taxon>
        <taxon>Pseudomonas</taxon>
    </lineage>
</organism>
<name>A0ACC7MQA6_9PSED</name>
<comment type="caution">
    <text evidence="1">The sequence shown here is derived from an EMBL/GenBank/DDBJ whole genome shotgun (WGS) entry which is preliminary data.</text>
</comment>
<evidence type="ECO:0000313" key="2">
    <source>
        <dbReference type="Proteomes" id="UP001622950"/>
    </source>
</evidence>
<gene>
    <name evidence="1" type="ORF">ACJEBM_07245</name>
</gene>
<keyword evidence="2" id="KW-1185">Reference proteome</keyword>
<dbReference type="EMBL" id="JBJHQE010000008">
    <property type="protein sequence ID" value="MFK9080468.1"/>
    <property type="molecule type" value="Genomic_DNA"/>
</dbReference>
<sequence>MATATVNFFADLAAAPERPLGISADLSSIIASYLSDAINNRSRNQLAEISDDLAGLFKDSLRIAPAEVVDAVLGEDLDSVVRTSYELGQLSFSRLISSSILARRMDDGGEEVILDSTNKKYLCALYSNDLTNTELSDVTHQRVETVSRRVKKLRDLGFLDFRREGVNVVNFLTPFARATLESQGYVGSGKVAPAAKVMLEELNKKVPVLMKEFPLFGRGAA</sequence>